<keyword evidence="3" id="KW-1185">Reference proteome</keyword>
<sequence>MQALKGLVAVMGALIVVALAILGYGLYQKAKNPDFKFFNLSGVQQAAPRAAPRVEASSAAQGLTQSRASVAPFGDLNLNMDRGTRIVSSQLTGNHLLLQVRRPDGTDAVAIVDVARGTVLGVVTVAP</sequence>
<evidence type="ECO:0000313" key="3">
    <source>
        <dbReference type="Proteomes" id="UP000295304"/>
    </source>
</evidence>
<keyword evidence="1" id="KW-0812">Transmembrane</keyword>
<feature type="transmembrane region" description="Helical" evidence="1">
    <location>
        <begin position="6"/>
        <end position="27"/>
    </location>
</feature>
<comment type="caution">
    <text evidence="2">The sequence shown here is derived from an EMBL/GenBank/DDBJ whole genome shotgun (WGS) entry which is preliminary data.</text>
</comment>
<dbReference type="Proteomes" id="UP000295304">
    <property type="component" value="Unassembled WGS sequence"/>
</dbReference>
<gene>
    <name evidence="2" type="ORF">EDD55_10563</name>
</gene>
<organism evidence="2 3">
    <name type="scientific">Varunaivibrio sulfuroxidans</name>
    <dbReference type="NCBI Taxonomy" id="1773489"/>
    <lineage>
        <taxon>Bacteria</taxon>
        <taxon>Pseudomonadati</taxon>
        <taxon>Pseudomonadota</taxon>
        <taxon>Alphaproteobacteria</taxon>
        <taxon>Rhodospirillales</taxon>
        <taxon>Magnetovibrionaceae</taxon>
        <taxon>Varunaivibrio</taxon>
    </lineage>
</organism>
<accession>A0A4R3J9H5</accession>
<keyword evidence="1" id="KW-1133">Transmembrane helix</keyword>
<protein>
    <submittedName>
        <fullName evidence="2">Uncharacterized protein</fullName>
    </submittedName>
</protein>
<dbReference type="AlphaFoldDB" id="A0A4R3J9H5"/>
<name>A0A4R3J9H5_9PROT</name>
<evidence type="ECO:0000256" key="1">
    <source>
        <dbReference type="SAM" id="Phobius"/>
    </source>
</evidence>
<reference evidence="2 3" key="1">
    <citation type="submission" date="2019-03" db="EMBL/GenBank/DDBJ databases">
        <title>Genomic Encyclopedia of Type Strains, Phase IV (KMG-IV): sequencing the most valuable type-strain genomes for metagenomic binning, comparative biology and taxonomic classification.</title>
        <authorList>
            <person name="Goeker M."/>
        </authorList>
    </citation>
    <scope>NUCLEOTIDE SEQUENCE [LARGE SCALE GENOMIC DNA]</scope>
    <source>
        <strain evidence="2 3">DSM 101688</strain>
    </source>
</reference>
<keyword evidence="1" id="KW-0472">Membrane</keyword>
<dbReference type="RefSeq" id="WP_165886302.1">
    <property type="nucleotide sequence ID" value="NZ_CP119676.1"/>
</dbReference>
<dbReference type="EMBL" id="SLZW01000005">
    <property type="protein sequence ID" value="TCS62518.1"/>
    <property type="molecule type" value="Genomic_DNA"/>
</dbReference>
<evidence type="ECO:0000313" key="2">
    <source>
        <dbReference type="EMBL" id="TCS62518.1"/>
    </source>
</evidence>
<proteinExistence type="predicted"/>